<gene>
    <name evidence="4" type="ORF">FC07_GL002367</name>
</gene>
<evidence type="ECO:0000256" key="1">
    <source>
        <dbReference type="ARBA" id="ARBA00022857"/>
    </source>
</evidence>
<dbReference type="PANTHER" id="PTHR48106">
    <property type="entry name" value="QUINONE OXIDOREDUCTASE PIG3-RELATED"/>
    <property type="match status" value="1"/>
</dbReference>
<dbReference type="PANTHER" id="PTHR48106:SF18">
    <property type="entry name" value="QUINONE OXIDOREDUCTASE PIG3"/>
    <property type="match status" value="1"/>
</dbReference>
<evidence type="ECO:0000313" key="5">
    <source>
        <dbReference type="Proteomes" id="UP000051461"/>
    </source>
</evidence>
<reference evidence="4 5" key="1">
    <citation type="journal article" date="2015" name="Genome Announc.">
        <title>Expanding the biotechnology potential of lactobacilli through comparative genomics of 213 strains and associated genera.</title>
        <authorList>
            <person name="Sun Z."/>
            <person name="Harris H.M."/>
            <person name="McCann A."/>
            <person name="Guo C."/>
            <person name="Argimon S."/>
            <person name="Zhang W."/>
            <person name="Yang X."/>
            <person name="Jeffery I.B."/>
            <person name="Cooney J.C."/>
            <person name="Kagawa T.F."/>
            <person name="Liu W."/>
            <person name="Song Y."/>
            <person name="Salvetti E."/>
            <person name="Wrobel A."/>
            <person name="Rasinkangas P."/>
            <person name="Parkhill J."/>
            <person name="Rea M.C."/>
            <person name="O'Sullivan O."/>
            <person name="Ritari J."/>
            <person name="Douillard F.P."/>
            <person name="Paul Ross R."/>
            <person name="Yang R."/>
            <person name="Briner A.E."/>
            <person name="Felis G.E."/>
            <person name="de Vos W.M."/>
            <person name="Barrangou R."/>
            <person name="Klaenhammer T.R."/>
            <person name="Caufield P.W."/>
            <person name="Cui Y."/>
            <person name="Zhang H."/>
            <person name="O'Toole P.W."/>
        </authorList>
    </citation>
    <scope>NUCLEOTIDE SEQUENCE [LARGE SCALE GENOMIC DNA]</scope>
    <source>
        <strain evidence="4 5">DSM 20003</strain>
    </source>
</reference>
<dbReference type="Gene3D" id="3.90.180.10">
    <property type="entry name" value="Medium-chain alcohol dehydrogenases, catalytic domain"/>
    <property type="match status" value="1"/>
</dbReference>
<dbReference type="GO" id="GO:0070402">
    <property type="term" value="F:NADPH binding"/>
    <property type="evidence" value="ECO:0007669"/>
    <property type="project" value="TreeGrafter"/>
</dbReference>
<dbReference type="PATRIC" id="fig|1423726.3.peg.2457"/>
<evidence type="ECO:0000313" key="4">
    <source>
        <dbReference type="EMBL" id="KRK39628.1"/>
    </source>
</evidence>
<dbReference type="InterPro" id="IPR013154">
    <property type="entry name" value="ADH-like_N"/>
</dbReference>
<dbReference type="InterPro" id="IPR036291">
    <property type="entry name" value="NAD(P)-bd_dom_sf"/>
</dbReference>
<dbReference type="OrthoDB" id="9792162at2"/>
<dbReference type="AlphaFoldDB" id="A0A0R1GZ19"/>
<dbReference type="STRING" id="1423726.FC07_GL002367"/>
<dbReference type="SUPFAM" id="SSF50129">
    <property type="entry name" value="GroES-like"/>
    <property type="match status" value="1"/>
</dbReference>
<accession>A0A0R1GZ19</accession>
<proteinExistence type="predicted"/>
<comment type="caution">
    <text evidence="4">The sequence shown here is derived from an EMBL/GenBank/DDBJ whole genome shotgun (WGS) entry which is preliminary data.</text>
</comment>
<sequence length="322" mass="34681">MHAIVLHQPGTAASLNVEEVPTPTVKPGWSLLQVKGFGINRSEIFTRNGWSPSVQLPRILGIEAVGVIATTTDPKRLPIGQTAVTLMGGLGRAFDGGYAEYTLVPNQQLYPVQTTLTWPELAAIPETYYTAYGSLETLQLNKNDTLLIRGATSGVGIAAAKLARALHPNITLIGSTRHLEKQVQLKAAGFDHVILDQNNQLQREQTTFTKILELIGPLTMQDSLQALARQGIMCVTGELGGVWTADGFDPISQIPSGAYLTGFSSDNITEAQFQTLLDLIVQHQIDVTPTRVFDLAHTGAAQAFLEQQTSFGKVVVLPGSTL</sequence>
<keyword evidence="2" id="KW-0560">Oxidoreductase</keyword>
<dbReference type="SMART" id="SM00829">
    <property type="entry name" value="PKS_ER"/>
    <property type="match status" value="1"/>
</dbReference>
<evidence type="ECO:0000259" key="3">
    <source>
        <dbReference type="SMART" id="SM00829"/>
    </source>
</evidence>
<dbReference type="RefSeq" id="WP_057904201.1">
    <property type="nucleotide sequence ID" value="NZ_AZDA01000041.1"/>
</dbReference>
<dbReference type="EMBL" id="AZDA01000041">
    <property type="protein sequence ID" value="KRK39628.1"/>
    <property type="molecule type" value="Genomic_DNA"/>
</dbReference>
<dbReference type="Pfam" id="PF08240">
    <property type="entry name" value="ADH_N"/>
    <property type="match status" value="1"/>
</dbReference>
<feature type="domain" description="Enoyl reductase (ER)" evidence="3">
    <location>
        <begin position="10"/>
        <end position="316"/>
    </location>
</feature>
<protein>
    <submittedName>
        <fullName evidence="4">Alcohol dehydrogenase GroES domain-containing protein</fullName>
    </submittedName>
</protein>
<organism evidence="4 5">
    <name type="scientific">Loigolactobacillus bifermentans DSM 20003</name>
    <dbReference type="NCBI Taxonomy" id="1423726"/>
    <lineage>
        <taxon>Bacteria</taxon>
        <taxon>Bacillati</taxon>
        <taxon>Bacillota</taxon>
        <taxon>Bacilli</taxon>
        <taxon>Lactobacillales</taxon>
        <taxon>Lactobacillaceae</taxon>
        <taxon>Loigolactobacillus</taxon>
    </lineage>
</organism>
<keyword evidence="1" id="KW-0521">NADP</keyword>
<keyword evidence="5" id="KW-1185">Reference proteome</keyword>
<dbReference type="InterPro" id="IPR011032">
    <property type="entry name" value="GroES-like_sf"/>
</dbReference>
<dbReference type="SUPFAM" id="SSF51735">
    <property type="entry name" value="NAD(P)-binding Rossmann-fold domains"/>
    <property type="match status" value="1"/>
</dbReference>
<name>A0A0R1GZ19_9LACO</name>
<dbReference type="Pfam" id="PF13602">
    <property type="entry name" value="ADH_zinc_N_2"/>
    <property type="match status" value="1"/>
</dbReference>
<dbReference type="GO" id="GO:0016651">
    <property type="term" value="F:oxidoreductase activity, acting on NAD(P)H"/>
    <property type="evidence" value="ECO:0007669"/>
    <property type="project" value="TreeGrafter"/>
</dbReference>
<dbReference type="InterPro" id="IPR020843">
    <property type="entry name" value="ER"/>
</dbReference>
<evidence type="ECO:0000256" key="2">
    <source>
        <dbReference type="ARBA" id="ARBA00023002"/>
    </source>
</evidence>
<dbReference type="Proteomes" id="UP000051461">
    <property type="component" value="Unassembled WGS sequence"/>
</dbReference>